<gene>
    <name evidence="5" type="ORF">SEPMUDRAFT_148009</name>
</gene>
<dbReference type="Pfam" id="PF01399">
    <property type="entry name" value="PCI"/>
    <property type="match status" value="1"/>
</dbReference>
<dbReference type="Proteomes" id="UP000016931">
    <property type="component" value="Unassembled WGS sequence"/>
</dbReference>
<evidence type="ECO:0000313" key="6">
    <source>
        <dbReference type="Proteomes" id="UP000016931"/>
    </source>
</evidence>
<dbReference type="InterPro" id="IPR000717">
    <property type="entry name" value="PCI_dom"/>
</dbReference>
<proteinExistence type="inferred from homology"/>
<feature type="compositionally biased region" description="Acidic residues" evidence="3">
    <location>
        <begin position="263"/>
        <end position="276"/>
    </location>
</feature>
<evidence type="ECO:0000256" key="2">
    <source>
        <dbReference type="ARBA" id="ARBA00022790"/>
    </source>
</evidence>
<dbReference type="HOGENOM" id="CLU_054426_0_1_1"/>
<evidence type="ECO:0000313" key="5">
    <source>
        <dbReference type="EMBL" id="EMF14234.1"/>
    </source>
</evidence>
<name>M3D8L3_SPHMS</name>
<dbReference type="PANTHER" id="PTHR15350">
    <property type="entry name" value="COP9 SIGNALOSOME COMPLEX SUBUNIT 7/DENDRITIC CELL PROTEIN GA17"/>
    <property type="match status" value="1"/>
</dbReference>
<evidence type="ECO:0000259" key="4">
    <source>
        <dbReference type="PROSITE" id="PS50250"/>
    </source>
</evidence>
<evidence type="ECO:0000256" key="3">
    <source>
        <dbReference type="SAM" id="MobiDB-lite"/>
    </source>
</evidence>
<dbReference type="SMART" id="SM00088">
    <property type="entry name" value="PINT"/>
    <property type="match status" value="1"/>
</dbReference>
<dbReference type="PROSITE" id="PS50250">
    <property type="entry name" value="PCI"/>
    <property type="match status" value="1"/>
</dbReference>
<dbReference type="GeneID" id="27901783"/>
<evidence type="ECO:0000256" key="1">
    <source>
        <dbReference type="ARBA" id="ARBA00008482"/>
    </source>
</evidence>
<dbReference type="OrthoDB" id="10265275at2759"/>
<sequence>MDQSKAINALAPFIALAKSANSPRAAADLINQATSAANTFVFAELLQQPNIQALAGNEQYASSLTLLQKFAWGTWKSYTATPGLPPLSDAQALKLRLLSLLTIASEKGAASNLSYASLCARLDLGDIVDLEHLVTHAVYSNLITATLNPAAQTVVITSVAPLRDLAPGSLQYMMAELAAWSGRCDAALEQLEGEIQKVKADAEKRLKREAKAEKQIKAVMELTEKPSNLRSESSGGSGSGGAGAIPGPRAGPISRGTNKRDQADDEDEYEDVMDVDDSTRPSGGKKKLPAFGLGRMAGKGSR</sequence>
<feature type="compositionally biased region" description="Low complexity" evidence="3">
    <location>
        <begin position="245"/>
        <end position="254"/>
    </location>
</feature>
<dbReference type="OMA" id="GTYKQFR"/>
<dbReference type="AlphaFoldDB" id="M3D8L3"/>
<dbReference type="STRING" id="692275.M3D8L3"/>
<reference evidence="5 6" key="1">
    <citation type="journal article" date="2012" name="PLoS Pathog.">
        <title>Diverse lifestyles and strategies of plant pathogenesis encoded in the genomes of eighteen Dothideomycetes fungi.</title>
        <authorList>
            <person name="Ohm R.A."/>
            <person name="Feau N."/>
            <person name="Henrissat B."/>
            <person name="Schoch C.L."/>
            <person name="Horwitz B.A."/>
            <person name="Barry K.W."/>
            <person name="Condon B.J."/>
            <person name="Copeland A.C."/>
            <person name="Dhillon B."/>
            <person name="Glaser F."/>
            <person name="Hesse C.N."/>
            <person name="Kosti I."/>
            <person name="LaButti K."/>
            <person name="Lindquist E.A."/>
            <person name="Lucas S."/>
            <person name="Salamov A.A."/>
            <person name="Bradshaw R.E."/>
            <person name="Ciuffetti L."/>
            <person name="Hamelin R.C."/>
            <person name="Kema G.H.J."/>
            <person name="Lawrence C."/>
            <person name="Scott J.A."/>
            <person name="Spatafora J.W."/>
            <person name="Turgeon B.G."/>
            <person name="de Wit P.J.G.M."/>
            <person name="Zhong S."/>
            <person name="Goodwin S.B."/>
            <person name="Grigoriev I.V."/>
        </authorList>
    </citation>
    <scope>NUCLEOTIDE SEQUENCE [LARGE SCALE GENOMIC DNA]</scope>
    <source>
        <strain evidence="5 6">SO2202</strain>
    </source>
</reference>
<feature type="compositionally biased region" description="Gly residues" evidence="3">
    <location>
        <begin position="235"/>
        <end position="244"/>
    </location>
</feature>
<protein>
    <recommendedName>
        <fullName evidence="4">PCI domain-containing protein</fullName>
    </recommendedName>
</protein>
<accession>M3D8L3</accession>
<keyword evidence="6" id="KW-1185">Reference proteome</keyword>
<dbReference type="EMBL" id="KB456262">
    <property type="protein sequence ID" value="EMF14234.1"/>
    <property type="molecule type" value="Genomic_DNA"/>
</dbReference>
<dbReference type="eggNOG" id="KOG3250">
    <property type="taxonomic scope" value="Eukaryota"/>
</dbReference>
<dbReference type="InterPro" id="IPR045237">
    <property type="entry name" value="COPS7/eIF3m"/>
</dbReference>
<feature type="region of interest" description="Disordered" evidence="3">
    <location>
        <begin position="220"/>
        <end position="302"/>
    </location>
</feature>
<feature type="domain" description="PCI" evidence="4">
    <location>
        <begin position="1"/>
        <end position="161"/>
    </location>
</feature>
<dbReference type="RefSeq" id="XP_016762355.1">
    <property type="nucleotide sequence ID" value="XM_016904646.1"/>
</dbReference>
<keyword evidence="2" id="KW-0736">Signalosome</keyword>
<dbReference type="Pfam" id="PF22061">
    <property type="entry name" value="CSN7_HB_subdom"/>
    <property type="match status" value="1"/>
</dbReference>
<dbReference type="PANTHER" id="PTHR15350:SF5">
    <property type="entry name" value="COP9 SIGNALOSOME COMPLEX SUBUNIT 7"/>
    <property type="match status" value="1"/>
</dbReference>
<organism evidence="5 6">
    <name type="scientific">Sphaerulina musiva (strain SO2202)</name>
    <name type="common">Poplar stem canker fungus</name>
    <name type="synonym">Septoria musiva</name>
    <dbReference type="NCBI Taxonomy" id="692275"/>
    <lineage>
        <taxon>Eukaryota</taxon>
        <taxon>Fungi</taxon>
        <taxon>Dikarya</taxon>
        <taxon>Ascomycota</taxon>
        <taxon>Pezizomycotina</taxon>
        <taxon>Dothideomycetes</taxon>
        <taxon>Dothideomycetidae</taxon>
        <taxon>Mycosphaerellales</taxon>
        <taxon>Mycosphaerellaceae</taxon>
        <taxon>Sphaerulina</taxon>
    </lineage>
</organism>
<comment type="similarity">
    <text evidence="1">Belongs to the CSN7/EIF3M family. CSN7 subfamily.</text>
</comment>
<dbReference type="GO" id="GO:0008180">
    <property type="term" value="C:COP9 signalosome"/>
    <property type="evidence" value="ECO:0007669"/>
    <property type="project" value="UniProtKB-KW"/>
</dbReference>